<proteinExistence type="predicted"/>
<sequence>CIRALICIRWHTYRSRDRGADAEQPLIEEPEDQEPDPQQEDQQQAADFAPEETDPSEEGVDWNLIALDSLAALALAPTLGMEFLFYACVGGGACYHQE</sequence>
<evidence type="ECO:0000313" key="3">
    <source>
        <dbReference type="Proteomes" id="UP001341281"/>
    </source>
</evidence>
<evidence type="ECO:0000313" key="2">
    <source>
        <dbReference type="EMBL" id="WVZ59512.1"/>
    </source>
</evidence>
<feature type="non-terminal residue" evidence="2">
    <location>
        <position position="1"/>
    </location>
</feature>
<dbReference type="AlphaFoldDB" id="A0AAQ3SRK9"/>
<reference evidence="2 3" key="1">
    <citation type="submission" date="2024-02" db="EMBL/GenBank/DDBJ databases">
        <title>High-quality chromosome-scale genome assembly of Pensacola bahiagrass (Paspalum notatum Flugge var. saurae).</title>
        <authorList>
            <person name="Vega J.M."/>
            <person name="Podio M."/>
            <person name="Orjuela J."/>
            <person name="Siena L.A."/>
            <person name="Pessino S.C."/>
            <person name="Combes M.C."/>
            <person name="Mariac C."/>
            <person name="Albertini E."/>
            <person name="Pupilli F."/>
            <person name="Ortiz J.P.A."/>
            <person name="Leblanc O."/>
        </authorList>
    </citation>
    <scope>NUCLEOTIDE SEQUENCE [LARGE SCALE GENOMIC DNA]</scope>
    <source>
        <strain evidence="2">R1</strain>
        <tissue evidence="2">Leaf</tissue>
    </source>
</reference>
<dbReference type="Proteomes" id="UP001341281">
    <property type="component" value="Chromosome 02"/>
</dbReference>
<accession>A0AAQ3SRK9</accession>
<organism evidence="2 3">
    <name type="scientific">Paspalum notatum var. saurae</name>
    <dbReference type="NCBI Taxonomy" id="547442"/>
    <lineage>
        <taxon>Eukaryota</taxon>
        <taxon>Viridiplantae</taxon>
        <taxon>Streptophyta</taxon>
        <taxon>Embryophyta</taxon>
        <taxon>Tracheophyta</taxon>
        <taxon>Spermatophyta</taxon>
        <taxon>Magnoliopsida</taxon>
        <taxon>Liliopsida</taxon>
        <taxon>Poales</taxon>
        <taxon>Poaceae</taxon>
        <taxon>PACMAD clade</taxon>
        <taxon>Panicoideae</taxon>
        <taxon>Andropogonodae</taxon>
        <taxon>Paspaleae</taxon>
        <taxon>Paspalinae</taxon>
        <taxon>Paspalum</taxon>
    </lineage>
</organism>
<evidence type="ECO:0000256" key="1">
    <source>
        <dbReference type="SAM" id="MobiDB-lite"/>
    </source>
</evidence>
<feature type="region of interest" description="Disordered" evidence="1">
    <location>
        <begin position="17"/>
        <end position="59"/>
    </location>
</feature>
<feature type="compositionally biased region" description="Acidic residues" evidence="1">
    <location>
        <begin position="49"/>
        <end position="59"/>
    </location>
</feature>
<gene>
    <name evidence="2" type="ORF">U9M48_009638</name>
</gene>
<name>A0AAQ3SRK9_PASNO</name>
<keyword evidence="3" id="KW-1185">Reference proteome</keyword>
<dbReference type="EMBL" id="CP144746">
    <property type="protein sequence ID" value="WVZ59512.1"/>
    <property type="molecule type" value="Genomic_DNA"/>
</dbReference>
<feature type="compositionally biased region" description="Acidic residues" evidence="1">
    <location>
        <begin position="26"/>
        <end position="39"/>
    </location>
</feature>
<protein>
    <submittedName>
        <fullName evidence="2">Uncharacterized protein</fullName>
    </submittedName>
</protein>